<sequence>MAQNLFNEIGLNLDFEKTKIINIKQENSLGSRFVAVVESRRVAGCVCLVKERMEALKKMVEDMRAEMREGFSKVDSAKNRFLDIETALASVISRVEMLEGKLDYLENQPRRNNIVIHGLPDEERETWEQSEDMVRRVVAQLGIELREWDIERAHRVGRSWNRKRPIVCKLANYKLKVMILQDAKYLRRSGVYISEDFSERVRRETEFLKRHMFETRRQGCHAVIQYKLVVNGRLWSRVEMEALDSLKEDGAKSGERNIEDTVVASEERNPGSENNGKKSSPTVSAGNASKANTADRKREEKHPSGSPKNGATKATTLERGRGEKKPQTSLQTRMDKLPSTNPRDGASMATASERWRGERGQQPAEERADVTPLRT</sequence>
<evidence type="ECO:0000313" key="3">
    <source>
        <dbReference type="Proteomes" id="UP001148838"/>
    </source>
</evidence>
<feature type="compositionally biased region" description="Polar residues" evidence="1">
    <location>
        <begin position="306"/>
        <end position="315"/>
    </location>
</feature>
<evidence type="ECO:0000313" key="2">
    <source>
        <dbReference type="EMBL" id="KAJ4437819.1"/>
    </source>
</evidence>
<dbReference type="Gene3D" id="3.30.70.1820">
    <property type="entry name" value="L1 transposable element, RRM domain"/>
    <property type="match status" value="1"/>
</dbReference>
<reference evidence="2 3" key="1">
    <citation type="journal article" date="2022" name="Allergy">
        <title>Genome assembly and annotation of Periplaneta americana reveal a comprehensive cockroach allergen profile.</title>
        <authorList>
            <person name="Wang L."/>
            <person name="Xiong Q."/>
            <person name="Saelim N."/>
            <person name="Wang L."/>
            <person name="Nong W."/>
            <person name="Wan A.T."/>
            <person name="Shi M."/>
            <person name="Liu X."/>
            <person name="Cao Q."/>
            <person name="Hui J.H.L."/>
            <person name="Sookrung N."/>
            <person name="Leung T.F."/>
            <person name="Tungtrongchitr A."/>
            <person name="Tsui S.K.W."/>
        </authorList>
    </citation>
    <scope>NUCLEOTIDE SEQUENCE [LARGE SCALE GENOMIC DNA]</scope>
    <source>
        <strain evidence="2">PWHHKU_190912</strain>
    </source>
</reference>
<comment type="caution">
    <text evidence="2">The sequence shown here is derived from an EMBL/GenBank/DDBJ whole genome shotgun (WGS) entry which is preliminary data.</text>
</comment>
<organism evidence="2 3">
    <name type="scientific">Periplaneta americana</name>
    <name type="common">American cockroach</name>
    <name type="synonym">Blatta americana</name>
    <dbReference type="NCBI Taxonomy" id="6978"/>
    <lineage>
        <taxon>Eukaryota</taxon>
        <taxon>Metazoa</taxon>
        <taxon>Ecdysozoa</taxon>
        <taxon>Arthropoda</taxon>
        <taxon>Hexapoda</taxon>
        <taxon>Insecta</taxon>
        <taxon>Pterygota</taxon>
        <taxon>Neoptera</taxon>
        <taxon>Polyneoptera</taxon>
        <taxon>Dictyoptera</taxon>
        <taxon>Blattodea</taxon>
        <taxon>Blattoidea</taxon>
        <taxon>Blattidae</taxon>
        <taxon>Blattinae</taxon>
        <taxon>Periplaneta</taxon>
    </lineage>
</organism>
<dbReference type="Proteomes" id="UP001148838">
    <property type="component" value="Unassembled WGS sequence"/>
</dbReference>
<keyword evidence="3" id="KW-1185">Reference proteome</keyword>
<proteinExistence type="predicted"/>
<gene>
    <name evidence="2" type="ORF">ANN_13757</name>
</gene>
<dbReference type="EMBL" id="JAJSOF020000019">
    <property type="protein sequence ID" value="KAJ4437819.1"/>
    <property type="molecule type" value="Genomic_DNA"/>
</dbReference>
<accession>A0ABQ8SUF4</accession>
<protein>
    <recommendedName>
        <fullName evidence="4">Endonuclease-reverse transcriptase</fullName>
    </recommendedName>
</protein>
<feature type="compositionally biased region" description="Basic and acidic residues" evidence="1">
    <location>
        <begin position="316"/>
        <end position="326"/>
    </location>
</feature>
<feature type="compositionally biased region" description="Polar residues" evidence="1">
    <location>
        <begin position="327"/>
        <end position="342"/>
    </location>
</feature>
<feature type="compositionally biased region" description="Basic and acidic residues" evidence="1">
    <location>
        <begin position="353"/>
        <end position="369"/>
    </location>
</feature>
<name>A0ABQ8SUF4_PERAM</name>
<dbReference type="PANTHER" id="PTHR11505">
    <property type="entry name" value="L1 TRANSPOSABLE ELEMENT-RELATED"/>
    <property type="match status" value="1"/>
</dbReference>
<feature type="compositionally biased region" description="Polar residues" evidence="1">
    <location>
        <begin position="271"/>
        <end position="292"/>
    </location>
</feature>
<dbReference type="InterPro" id="IPR004244">
    <property type="entry name" value="Transposase_22"/>
</dbReference>
<feature type="compositionally biased region" description="Basic and acidic residues" evidence="1">
    <location>
        <begin position="247"/>
        <end position="270"/>
    </location>
</feature>
<feature type="region of interest" description="Disordered" evidence="1">
    <location>
        <begin position="247"/>
        <end position="375"/>
    </location>
</feature>
<evidence type="ECO:0000256" key="1">
    <source>
        <dbReference type="SAM" id="MobiDB-lite"/>
    </source>
</evidence>
<feature type="compositionally biased region" description="Basic and acidic residues" evidence="1">
    <location>
        <begin position="293"/>
        <end position="303"/>
    </location>
</feature>
<evidence type="ECO:0008006" key="4">
    <source>
        <dbReference type="Google" id="ProtNLM"/>
    </source>
</evidence>